<feature type="chain" id="PRO_5040769322" evidence="2">
    <location>
        <begin position="20"/>
        <end position="100"/>
    </location>
</feature>
<feature type="signal peptide" evidence="2">
    <location>
        <begin position="1"/>
        <end position="19"/>
    </location>
</feature>
<proteinExistence type="predicted"/>
<gene>
    <name evidence="3" type="ORF">NUU61_009598</name>
</gene>
<keyword evidence="1" id="KW-0175">Coiled coil</keyword>
<protein>
    <submittedName>
        <fullName evidence="3">Uncharacterized protein</fullName>
    </submittedName>
</protein>
<accession>A0A9W9EGH6</accession>
<reference evidence="3" key="1">
    <citation type="submission" date="2022-11" db="EMBL/GenBank/DDBJ databases">
        <authorList>
            <person name="Petersen C."/>
        </authorList>
    </citation>
    <scope>NUCLEOTIDE SEQUENCE</scope>
    <source>
        <strain evidence="3">IBT 34128</strain>
    </source>
</reference>
<keyword evidence="2" id="KW-0732">Signal</keyword>
<feature type="coiled-coil region" evidence="1">
    <location>
        <begin position="38"/>
        <end position="65"/>
    </location>
</feature>
<evidence type="ECO:0000313" key="3">
    <source>
        <dbReference type="EMBL" id="KAJ5081334.1"/>
    </source>
</evidence>
<evidence type="ECO:0000256" key="1">
    <source>
        <dbReference type="SAM" id="Coils"/>
    </source>
</evidence>
<evidence type="ECO:0000313" key="4">
    <source>
        <dbReference type="Proteomes" id="UP001141434"/>
    </source>
</evidence>
<evidence type="ECO:0000256" key="2">
    <source>
        <dbReference type="SAM" id="SignalP"/>
    </source>
</evidence>
<dbReference type="AlphaFoldDB" id="A0A9W9EGH6"/>
<reference evidence="3" key="2">
    <citation type="journal article" date="2023" name="IMA Fungus">
        <title>Comparative genomic study of the Penicillium genus elucidates a diverse pangenome and 15 lateral gene transfer events.</title>
        <authorList>
            <person name="Petersen C."/>
            <person name="Sorensen T."/>
            <person name="Nielsen M.R."/>
            <person name="Sondergaard T.E."/>
            <person name="Sorensen J.L."/>
            <person name="Fitzpatrick D.A."/>
            <person name="Frisvad J.C."/>
            <person name="Nielsen K.L."/>
        </authorList>
    </citation>
    <scope>NUCLEOTIDE SEQUENCE</scope>
    <source>
        <strain evidence="3">IBT 34128</strain>
    </source>
</reference>
<organism evidence="3 4">
    <name type="scientific">Penicillium alfredii</name>
    <dbReference type="NCBI Taxonomy" id="1506179"/>
    <lineage>
        <taxon>Eukaryota</taxon>
        <taxon>Fungi</taxon>
        <taxon>Dikarya</taxon>
        <taxon>Ascomycota</taxon>
        <taxon>Pezizomycotina</taxon>
        <taxon>Eurotiomycetes</taxon>
        <taxon>Eurotiomycetidae</taxon>
        <taxon>Eurotiales</taxon>
        <taxon>Aspergillaceae</taxon>
        <taxon>Penicillium</taxon>
    </lineage>
</organism>
<sequence length="100" mass="10866">MKLYIPASLICLSTLVASAAVGPTPSSLCIPQKNATALQQFYTKSTDYERQLQDLEAQVSEEEGGSNEKKKAQWFLSQTHDLLSLSKDISAKFGEGSSLP</sequence>
<dbReference type="RefSeq" id="XP_056506621.1">
    <property type="nucleotide sequence ID" value="XM_056660123.1"/>
</dbReference>
<name>A0A9W9EGH6_9EURO</name>
<dbReference type="Proteomes" id="UP001141434">
    <property type="component" value="Unassembled WGS sequence"/>
</dbReference>
<dbReference type="EMBL" id="JAPMSZ010000012">
    <property type="protein sequence ID" value="KAJ5081334.1"/>
    <property type="molecule type" value="Genomic_DNA"/>
</dbReference>
<comment type="caution">
    <text evidence="3">The sequence shown here is derived from an EMBL/GenBank/DDBJ whole genome shotgun (WGS) entry which is preliminary data.</text>
</comment>
<keyword evidence="4" id="KW-1185">Reference proteome</keyword>
<dbReference type="GeneID" id="81399292"/>